<reference evidence="2 3" key="1">
    <citation type="journal article" date="2024" name="G3 (Bethesda)">
        <title>Genome assembly of Hibiscus sabdariffa L. provides insights into metabolisms of medicinal natural products.</title>
        <authorList>
            <person name="Kim T."/>
        </authorList>
    </citation>
    <scope>NUCLEOTIDE SEQUENCE [LARGE SCALE GENOMIC DNA]</scope>
    <source>
        <strain evidence="2">TK-2024</strain>
        <tissue evidence="2">Old leaves</tissue>
    </source>
</reference>
<dbReference type="EMBL" id="JBBPBM010000023">
    <property type="protein sequence ID" value="KAK8544973.1"/>
    <property type="molecule type" value="Genomic_DNA"/>
</dbReference>
<accession>A0ABR2DPZ7</accession>
<sequence>MSQEQEQPAPASQSDQLSPAFGPSRKLLRGGLETTLSGLETIAAVSLNSHLSYRIMSPCKRKITKDPFATNSEVEKCKTVWNLKATEYFIQGCLDQVSKGERNGTTLTKKGIGWDSMKNTVDASNEWWEQKITENSKYGKFRNKRLLFYNELTILFKDVTAAGEFAWAPSSGILPNGLGGNEGDEEDVYCPSPIDLDMEEGSGDIEDASVGAINEFTGINLNSSQGTVNQNSEGKRKRVGQGEKLKKKKVNVNVQIVEGVSVIANSCKSRDVREASTSIGEVLAELQTLDEVTNDPVFHTNCCQLMIFKPA</sequence>
<feature type="compositionally biased region" description="Polar residues" evidence="1">
    <location>
        <begin position="1"/>
        <end position="17"/>
    </location>
</feature>
<evidence type="ECO:0000313" key="3">
    <source>
        <dbReference type="Proteomes" id="UP001472677"/>
    </source>
</evidence>
<comment type="caution">
    <text evidence="2">The sequence shown here is derived from an EMBL/GenBank/DDBJ whole genome shotgun (WGS) entry which is preliminary data.</text>
</comment>
<dbReference type="PANTHER" id="PTHR31704:SF49">
    <property type="entry name" value="MYB_SANT-LIKE DOMAIN-CONTAINING PROTEIN"/>
    <property type="match status" value="1"/>
</dbReference>
<protein>
    <recommendedName>
        <fullName evidence="4">Myb/SANT-like domain-containing protein</fullName>
    </recommendedName>
</protein>
<name>A0ABR2DPZ7_9ROSI</name>
<dbReference type="PANTHER" id="PTHR31704">
    <property type="entry name" value="MYB/SANT-LIKE DNA-BINDING DOMAIN PROTEIN-RELATED"/>
    <property type="match status" value="1"/>
</dbReference>
<keyword evidence="3" id="KW-1185">Reference proteome</keyword>
<dbReference type="Proteomes" id="UP001472677">
    <property type="component" value="Unassembled WGS sequence"/>
</dbReference>
<evidence type="ECO:0000313" key="2">
    <source>
        <dbReference type="EMBL" id="KAK8544973.1"/>
    </source>
</evidence>
<feature type="region of interest" description="Disordered" evidence="1">
    <location>
        <begin position="1"/>
        <end position="24"/>
    </location>
</feature>
<gene>
    <name evidence="2" type="ORF">V6N12_025829</name>
</gene>
<evidence type="ECO:0000256" key="1">
    <source>
        <dbReference type="SAM" id="MobiDB-lite"/>
    </source>
</evidence>
<proteinExistence type="predicted"/>
<evidence type="ECO:0008006" key="4">
    <source>
        <dbReference type="Google" id="ProtNLM"/>
    </source>
</evidence>
<organism evidence="2 3">
    <name type="scientific">Hibiscus sabdariffa</name>
    <name type="common">roselle</name>
    <dbReference type="NCBI Taxonomy" id="183260"/>
    <lineage>
        <taxon>Eukaryota</taxon>
        <taxon>Viridiplantae</taxon>
        <taxon>Streptophyta</taxon>
        <taxon>Embryophyta</taxon>
        <taxon>Tracheophyta</taxon>
        <taxon>Spermatophyta</taxon>
        <taxon>Magnoliopsida</taxon>
        <taxon>eudicotyledons</taxon>
        <taxon>Gunneridae</taxon>
        <taxon>Pentapetalae</taxon>
        <taxon>rosids</taxon>
        <taxon>malvids</taxon>
        <taxon>Malvales</taxon>
        <taxon>Malvaceae</taxon>
        <taxon>Malvoideae</taxon>
        <taxon>Hibiscus</taxon>
    </lineage>
</organism>